<reference evidence="1" key="1">
    <citation type="submission" date="2023-07" db="EMBL/GenBank/DDBJ databases">
        <title>The genome sequence of Rhodocytophaga aerolata KACC 12507.</title>
        <authorList>
            <person name="Zhang X."/>
        </authorList>
    </citation>
    <scope>NUCLEOTIDE SEQUENCE</scope>
    <source>
        <strain evidence="1">KACC 12507</strain>
    </source>
</reference>
<evidence type="ECO:0008006" key="3">
    <source>
        <dbReference type="Google" id="ProtNLM"/>
    </source>
</evidence>
<sequence>MSIASIEKREQVLEITLCLQTTLAICPDCKTGQNYVYSSYVRNAGDLPRSDFRVKLLLQTRRFFYYNENCSRKTFAERFSFLMPYARRTTRLNNRLTNIAFATSAQAGSRLSTLLAMLVSSSTMLRLMHNYTLNLLRPLQC</sequence>
<name>A0ABT8RAP6_9BACT</name>
<proteinExistence type="predicted"/>
<dbReference type="EMBL" id="JAUKPO010000017">
    <property type="protein sequence ID" value="MDO1449178.1"/>
    <property type="molecule type" value="Genomic_DNA"/>
</dbReference>
<organism evidence="1 2">
    <name type="scientific">Rhodocytophaga aerolata</name>
    <dbReference type="NCBI Taxonomy" id="455078"/>
    <lineage>
        <taxon>Bacteria</taxon>
        <taxon>Pseudomonadati</taxon>
        <taxon>Bacteroidota</taxon>
        <taxon>Cytophagia</taxon>
        <taxon>Cytophagales</taxon>
        <taxon>Rhodocytophagaceae</taxon>
        <taxon>Rhodocytophaga</taxon>
    </lineage>
</organism>
<evidence type="ECO:0000313" key="1">
    <source>
        <dbReference type="EMBL" id="MDO1449178.1"/>
    </source>
</evidence>
<gene>
    <name evidence="1" type="ORF">Q0590_23075</name>
</gene>
<dbReference type="RefSeq" id="WP_302039981.1">
    <property type="nucleotide sequence ID" value="NZ_JAUKPO010000017.1"/>
</dbReference>
<protein>
    <recommendedName>
        <fullName evidence="3">Transposase</fullName>
    </recommendedName>
</protein>
<comment type="caution">
    <text evidence="1">The sequence shown here is derived from an EMBL/GenBank/DDBJ whole genome shotgun (WGS) entry which is preliminary data.</text>
</comment>
<keyword evidence="2" id="KW-1185">Reference proteome</keyword>
<accession>A0ABT8RAP6</accession>
<evidence type="ECO:0000313" key="2">
    <source>
        <dbReference type="Proteomes" id="UP001168528"/>
    </source>
</evidence>
<dbReference type="Proteomes" id="UP001168528">
    <property type="component" value="Unassembled WGS sequence"/>
</dbReference>